<sequence>MAYPPMPNEQQRRHSSAQYLPVATRYDDEDPYSEGESSYHPHAVRPIRHSTFPPSSYYNSSQQKQVQPYRSPYVHPALPPQSPTLGSAVAKQPQQQFSPPPGDYEPPRYTYQPPTADPPRPSHPVRAETWGHGGALRSGSVKRESGRKGSSVPPSSRSVQDEGHEKPKKTKWQKAKQIYNSKPANNTAELALVGLLAVAKAL</sequence>
<reference evidence="2 3" key="1">
    <citation type="submission" date="2013-03" db="EMBL/GenBank/DDBJ databases">
        <title>The Genome Sequence of Phialophora europaea CBS 101466.</title>
        <authorList>
            <consortium name="The Broad Institute Genomics Platform"/>
            <person name="Cuomo C."/>
            <person name="de Hoog S."/>
            <person name="Gorbushina A."/>
            <person name="Walker B."/>
            <person name="Young S.K."/>
            <person name="Zeng Q."/>
            <person name="Gargeya S."/>
            <person name="Fitzgerald M."/>
            <person name="Haas B."/>
            <person name="Abouelleil A."/>
            <person name="Allen A.W."/>
            <person name="Alvarado L."/>
            <person name="Arachchi H.M."/>
            <person name="Berlin A.M."/>
            <person name="Chapman S.B."/>
            <person name="Gainer-Dewar J."/>
            <person name="Goldberg J."/>
            <person name="Griggs A."/>
            <person name="Gujja S."/>
            <person name="Hansen M."/>
            <person name="Howarth C."/>
            <person name="Imamovic A."/>
            <person name="Ireland A."/>
            <person name="Larimer J."/>
            <person name="McCowan C."/>
            <person name="Murphy C."/>
            <person name="Pearson M."/>
            <person name="Poon T.W."/>
            <person name="Priest M."/>
            <person name="Roberts A."/>
            <person name="Saif S."/>
            <person name="Shea T."/>
            <person name="Sisk P."/>
            <person name="Sykes S."/>
            <person name="Wortman J."/>
            <person name="Nusbaum C."/>
            <person name="Birren B."/>
        </authorList>
    </citation>
    <scope>NUCLEOTIDE SEQUENCE [LARGE SCALE GENOMIC DNA]</scope>
    <source>
        <strain evidence="2 3">CBS 101466</strain>
    </source>
</reference>
<organism evidence="2 3">
    <name type="scientific">Cyphellophora europaea (strain CBS 101466)</name>
    <name type="common">Phialophora europaea</name>
    <dbReference type="NCBI Taxonomy" id="1220924"/>
    <lineage>
        <taxon>Eukaryota</taxon>
        <taxon>Fungi</taxon>
        <taxon>Dikarya</taxon>
        <taxon>Ascomycota</taxon>
        <taxon>Pezizomycotina</taxon>
        <taxon>Eurotiomycetes</taxon>
        <taxon>Chaetothyriomycetidae</taxon>
        <taxon>Chaetothyriales</taxon>
        <taxon>Cyphellophoraceae</taxon>
        <taxon>Cyphellophora</taxon>
    </lineage>
</organism>
<evidence type="ECO:0000313" key="3">
    <source>
        <dbReference type="Proteomes" id="UP000030752"/>
    </source>
</evidence>
<feature type="region of interest" description="Disordered" evidence="1">
    <location>
        <begin position="1"/>
        <end position="174"/>
    </location>
</feature>
<proteinExistence type="predicted"/>
<dbReference type="GeneID" id="19975699"/>
<keyword evidence="3" id="KW-1185">Reference proteome</keyword>
<dbReference type="InParanoid" id="W2RNU1"/>
<dbReference type="RefSeq" id="XP_008720901.1">
    <property type="nucleotide sequence ID" value="XM_008722679.1"/>
</dbReference>
<dbReference type="Proteomes" id="UP000030752">
    <property type="component" value="Unassembled WGS sequence"/>
</dbReference>
<dbReference type="EMBL" id="KB822724">
    <property type="protein sequence ID" value="ETN37369.1"/>
    <property type="molecule type" value="Genomic_DNA"/>
</dbReference>
<dbReference type="AlphaFoldDB" id="W2RNU1"/>
<evidence type="ECO:0000313" key="2">
    <source>
        <dbReference type="EMBL" id="ETN37369.1"/>
    </source>
</evidence>
<evidence type="ECO:0000256" key="1">
    <source>
        <dbReference type="SAM" id="MobiDB-lite"/>
    </source>
</evidence>
<gene>
    <name evidence="2" type="ORF">HMPREF1541_08360</name>
</gene>
<dbReference type="VEuPathDB" id="FungiDB:HMPREF1541_08360"/>
<dbReference type="HOGENOM" id="CLU_1354568_0_0_1"/>
<feature type="compositionally biased region" description="Polar residues" evidence="1">
    <location>
        <begin position="52"/>
        <end position="68"/>
    </location>
</feature>
<protein>
    <submittedName>
        <fullName evidence="2">Uncharacterized protein</fullName>
    </submittedName>
</protein>
<name>W2RNU1_CYPE1</name>
<accession>W2RNU1</accession>